<dbReference type="InterPro" id="IPR006680">
    <property type="entry name" value="Amidohydro-rel"/>
</dbReference>
<evidence type="ECO:0000313" key="5">
    <source>
        <dbReference type="Proteomes" id="UP000272706"/>
    </source>
</evidence>
<dbReference type="InterPro" id="IPR011059">
    <property type="entry name" value="Metal-dep_hydrolase_composite"/>
</dbReference>
<accession>A0A3A5JW87</accession>
<dbReference type="SUPFAM" id="SSF51338">
    <property type="entry name" value="Composite domain of metallo-dependent hydrolases"/>
    <property type="match status" value="2"/>
</dbReference>
<dbReference type="OrthoDB" id="9796020at2"/>
<dbReference type="EMBL" id="QZWZ01000073">
    <property type="protein sequence ID" value="RJT26117.1"/>
    <property type="molecule type" value="Genomic_DNA"/>
</dbReference>
<dbReference type="InterPro" id="IPR032466">
    <property type="entry name" value="Metal_Hydrolase"/>
</dbReference>
<gene>
    <name evidence="4" type="ORF">D3227_37530</name>
</gene>
<protein>
    <submittedName>
        <fullName evidence="4">Amidohydrolase</fullName>
    </submittedName>
</protein>
<evidence type="ECO:0000313" key="4">
    <source>
        <dbReference type="EMBL" id="RJT26117.1"/>
    </source>
</evidence>
<dbReference type="PANTHER" id="PTHR43794">
    <property type="entry name" value="AMINOHYDROLASE SSNA-RELATED"/>
    <property type="match status" value="1"/>
</dbReference>
<keyword evidence="5" id="KW-1185">Reference proteome</keyword>
<dbReference type="PANTHER" id="PTHR43794:SF11">
    <property type="entry name" value="AMIDOHYDROLASE-RELATED DOMAIN-CONTAINING PROTEIN"/>
    <property type="match status" value="1"/>
</dbReference>
<comment type="caution">
    <text evidence="4">The sequence shown here is derived from an EMBL/GenBank/DDBJ whole genome shotgun (WGS) entry which is preliminary data.</text>
</comment>
<dbReference type="AlphaFoldDB" id="A0A3A5JW87"/>
<feature type="domain" description="Amidohydrolase-related" evidence="3">
    <location>
        <begin position="158"/>
        <end position="521"/>
    </location>
</feature>
<dbReference type="NCBIfam" id="NF006056">
    <property type="entry name" value="PRK08204.1"/>
    <property type="match status" value="1"/>
</dbReference>
<evidence type="ECO:0000259" key="3">
    <source>
        <dbReference type="Pfam" id="PF01979"/>
    </source>
</evidence>
<organism evidence="4 5">
    <name type="scientific">Mesorhizobium waimense</name>
    <dbReference type="NCBI Taxonomy" id="1300307"/>
    <lineage>
        <taxon>Bacteria</taxon>
        <taxon>Pseudomonadati</taxon>
        <taxon>Pseudomonadota</taxon>
        <taxon>Alphaproteobacteria</taxon>
        <taxon>Hyphomicrobiales</taxon>
        <taxon>Phyllobacteriaceae</taxon>
        <taxon>Mesorhizobium</taxon>
    </lineage>
</organism>
<dbReference type="SUPFAM" id="SSF51556">
    <property type="entry name" value="Metallo-dependent hydrolases"/>
    <property type="match status" value="1"/>
</dbReference>
<dbReference type="Proteomes" id="UP000272706">
    <property type="component" value="Unassembled WGS sequence"/>
</dbReference>
<dbReference type="GO" id="GO:0016810">
    <property type="term" value="F:hydrolase activity, acting on carbon-nitrogen (but not peptide) bonds"/>
    <property type="evidence" value="ECO:0007669"/>
    <property type="project" value="InterPro"/>
</dbReference>
<proteinExistence type="inferred from homology"/>
<comment type="similarity">
    <text evidence="1">Belongs to the metallo-dependent hydrolases superfamily. ATZ/TRZ family.</text>
</comment>
<keyword evidence="2 4" id="KW-0378">Hydrolase</keyword>
<dbReference type="Gene3D" id="3.20.20.140">
    <property type="entry name" value="Metal-dependent hydrolases"/>
    <property type="match status" value="1"/>
</dbReference>
<dbReference type="Pfam" id="PF01979">
    <property type="entry name" value="Amidohydro_1"/>
    <property type="match status" value="1"/>
</dbReference>
<reference evidence="4 5" key="1">
    <citation type="submission" date="2018-09" db="EMBL/GenBank/DDBJ databases">
        <title>Mesorhizobium carmichaelinearum sp. nov. isolated from Carmichaelinea spp. root nodules in New Zealand.</title>
        <authorList>
            <person name="De Meyer S.E."/>
        </authorList>
    </citation>
    <scope>NUCLEOTIDE SEQUENCE [LARGE SCALE GENOMIC DNA]</scope>
    <source>
        <strain evidence="4 5">ICMP19557</strain>
    </source>
</reference>
<dbReference type="InterPro" id="IPR050287">
    <property type="entry name" value="MTA/SAH_deaminase"/>
</dbReference>
<evidence type="ECO:0000256" key="2">
    <source>
        <dbReference type="ARBA" id="ARBA00022801"/>
    </source>
</evidence>
<name>A0A3A5JW87_9HYPH</name>
<evidence type="ECO:0000256" key="1">
    <source>
        <dbReference type="ARBA" id="ARBA00006745"/>
    </source>
</evidence>
<sequence>MALSRCHLCWDCPGRGWSNCRRRNWRDLVAELLKICRFPRCRNDFRRWVGGFWLGRPRDCFAATHSSARGTSSSTTAARLDARTHNGSPAAMEQNEMLVQDKMTTVILGGTVVTGRSAQAPLPSHDVWLSGEKIVAIAPSGERSVPAECDVVDARHAIVMPGLIDSHRHLWQTTLRGMCSDMIAPEYRHQLREALVPFFRPQDVYAATLAGALELIDCGITTVLDWVHILNSPEHADASVAALQASGMRAVFAHSAPNDTDAPLWWSNSDRKHPSDVRRLRKKLSDDEALVTMAFAARAPQLVQREVRVHDWHLARELGLRIATDGGIGGGLWGGRTYPIRLLQQDDLLWPGTVYIHCNNLAPDEYDLIAGTGGHISISPCAEMFVGFGMPATQNALSHGTRPALSTDSVIFVAGDMFGTMRSTLSSLRGMLGYEATLADKGVEPWDITTADILEMATARGAAALGLSDRTGTLEVGKSADIVLLNTRSVRLSPLNNPLSTIVLLATPADVETVLIAGKIVKKNGVLTNFDLNAVIDGVTKSRDWLVAKGGSQLGPAVKRRLADSGFDHLTITD</sequence>
<dbReference type="Gene3D" id="2.30.40.10">
    <property type="entry name" value="Urease, subunit C, domain 1"/>
    <property type="match status" value="1"/>
</dbReference>